<organism evidence="2 3">
    <name type="scientific">Polynucleobacter sphagniphilus</name>
    <dbReference type="NCBI Taxonomy" id="1743169"/>
    <lineage>
        <taxon>Bacteria</taxon>
        <taxon>Pseudomonadati</taxon>
        <taxon>Pseudomonadota</taxon>
        <taxon>Betaproteobacteria</taxon>
        <taxon>Burkholderiales</taxon>
        <taxon>Burkholderiaceae</taxon>
        <taxon>Polynucleobacter</taxon>
    </lineage>
</organism>
<evidence type="ECO:0000259" key="1">
    <source>
        <dbReference type="Pfam" id="PF01370"/>
    </source>
</evidence>
<dbReference type="GO" id="GO:0005737">
    <property type="term" value="C:cytoplasm"/>
    <property type="evidence" value="ECO:0007669"/>
    <property type="project" value="TreeGrafter"/>
</dbReference>
<evidence type="ECO:0000313" key="3">
    <source>
        <dbReference type="Proteomes" id="UP001161160"/>
    </source>
</evidence>
<dbReference type="Gene3D" id="3.40.50.720">
    <property type="entry name" value="NAD(P)-binding Rossmann-like Domain"/>
    <property type="match status" value="1"/>
</dbReference>
<dbReference type="SUPFAM" id="SSF51735">
    <property type="entry name" value="NAD(P)-binding Rossmann-fold domains"/>
    <property type="match status" value="1"/>
</dbReference>
<dbReference type="PANTHER" id="PTHR48079:SF6">
    <property type="entry name" value="NAD(P)-BINDING DOMAIN-CONTAINING PROTEIN-RELATED"/>
    <property type="match status" value="1"/>
</dbReference>
<sequence length="304" mass="33779">MSLMKSFGKPRILIIGCGDIGLRVAKQLSKHYRVFALTSQKSRFSELIQSGALPILGNLDQPESLWRLSDLAQTIIHLAPPQSVGVRDNRTRNLLRILAQGSKTVRRLIYVSTTGVYGDHQGAQVSEVTPVNPQSERAKRRVDAERTLRLWGPAHGVGVTILRVPGIYAADRLPLERLHAKTPALLPHEDAYSNHIHSDDLANLVCAAVYHGKPQRVINACDGGQTKMGDYFDQVADAFALERPPRLPAEQLQKIVSPMLWSFMRESRRVTNTRLAELKTPLRYPSVAAFLKTISKNPSGQQSD</sequence>
<dbReference type="GO" id="GO:0004029">
    <property type="term" value="F:aldehyde dehydrogenase (NAD+) activity"/>
    <property type="evidence" value="ECO:0007669"/>
    <property type="project" value="TreeGrafter"/>
</dbReference>
<feature type="domain" description="NAD-dependent epimerase/dehydratase" evidence="1">
    <location>
        <begin position="12"/>
        <end position="220"/>
    </location>
</feature>
<dbReference type="EMBL" id="JARXYA010000001">
    <property type="protein sequence ID" value="MDH6503041.1"/>
    <property type="molecule type" value="Genomic_DNA"/>
</dbReference>
<name>A0AA43M6I3_9BURK</name>
<dbReference type="InterPro" id="IPR036291">
    <property type="entry name" value="NAD(P)-bd_dom_sf"/>
</dbReference>
<proteinExistence type="predicted"/>
<dbReference type="RefSeq" id="WP_280742828.1">
    <property type="nucleotide sequence ID" value="NZ_JARXVX010000003.1"/>
</dbReference>
<dbReference type="InterPro" id="IPR051783">
    <property type="entry name" value="NAD(P)-dependent_oxidoreduct"/>
</dbReference>
<dbReference type="GeneID" id="83596610"/>
<dbReference type="InterPro" id="IPR001509">
    <property type="entry name" value="Epimerase_deHydtase"/>
</dbReference>
<dbReference type="CDD" id="cd05266">
    <property type="entry name" value="SDR_a4"/>
    <property type="match status" value="1"/>
</dbReference>
<evidence type="ECO:0000313" key="2">
    <source>
        <dbReference type="EMBL" id="MDH6503041.1"/>
    </source>
</evidence>
<protein>
    <submittedName>
        <fullName evidence="2">Nucleoside-diphosphate-sugar epimerase</fullName>
    </submittedName>
</protein>
<gene>
    <name evidence="2" type="ORF">M2127_000324</name>
</gene>
<dbReference type="Proteomes" id="UP001161160">
    <property type="component" value="Unassembled WGS sequence"/>
</dbReference>
<accession>A0AA43M6I3</accession>
<keyword evidence="3" id="KW-1185">Reference proteome</keyword>
<dbReference type="AlphaFoldDB" id="A0AA43M6I3"/>
<dbReference type="Pfam" id="PF01370">
    <property type="entry name" value="Epimerase"/>
    <property type="match status" value="1"/>
</dbReference>
<dbReference type="PANTHER" id="PTHR48079">
    <property type="entry name" value="PROTEIN YEEZ"/>
    <property type="match status" value="1"/>
</dbReference>
<comment type="caution">
    <text evidence="2">The sequence shown here is derived from an EMBL/GenBank/DDBJ whole genome shotgun (WGS) entry which is preliminary data.</text>
</comment>
<reference evidence="2" key="1">
    <citation type="submission" date="2023-04" db="EMBL/GenBank/DDBJ databases">
        <title>Genome Encyclopedia of Bacteria and Archaea VI: Functional Genomics of Type Strains.</title>
        <authorList>
            <person name="Whitman W."/>
        </authorList>
    </citation>
    <scope>NUCLEOTIDE SEQUENCE</scope>
    <source>
        <strain evidence="2">Enz.4-51</strain>
    </source>
</reference>